<reference evidence="2 3" key="1">
    <citation type="journal article" date="2015" name="Int. J. Syst. Evol. Microbiol.">
        <title>Rhizobium anhuiense sp. nov., isolated from effective nodules of Vicia faba and Pisum sativum.</title>
        <authorList>
            <person name="Zhang Y.J."/>
            <person name="Zheng W.T."/>
            <person name="Everall I."/>
            <person name="Young J.P."/>
            <person name="Zhang X.X."/>
            <person name="Tian C.F."/>
            <person name="Sui X.H."/>
            <person name="Wang E.T."/>
            <person name="Chen W.X."/>
        </authorList>
    </citation>
    <scope>NUCLEOTIDE SEQUENCE [LARGE SCALE GENOMIC DNA]</scope>
    <source>
        <strain evidence="2 3">CCBAU 23252</strain>
    </source>
</reference>
<dbReference type="InterPro" id="IPR015895">
    <property type="entry name" value="4pyrrol_synth_GluRdtase_N"/>
</dbReference>
<evidence type="ECO:0000313" key="3">
    <source>
        <dbReference type="Proteomes" id="UP000273611"/>
    </source>
</evidence>
<organism evidence="2 3">
    <name type="scientific">Rhizobium anhuiense</name>
    <dbReference type="NCBI Taxonomy" id="1184720"/>
    <lineage>
        <taxon>Bacteria</taxon>
        <taxon>Pseudomonadati</taxon>
        <taxon>Pseudomonadota</taxon>
        <taxon>Alphaproteobacteria</taxon>
        <taxon>Hyphomicrobiales</taxon>
        <taxon>Rhizobiaceae</taxon>
        <taxon>Rhizobium/Agrobacterium group</taxon>
        <taxon>Rhizobium</taxon>
    </lineage>
</organism>
<accession>A0A3S0RYF7</accession>
<gene>
    <name evidence="2" type="ORF">EEQ99_31275</name>
</gene>
<feature type="domain" description="Glutamyl-tRNA reductase N-terminal" evidence="1">
    <location>
        <begin position="36"/>
        <end position="107"/>
    </location>
</feature>
<dbReference type="AlphaFoldDB" id="A0A3S0RYF7"/>
<dbReference type="Gene3D" id="3.30.460.30">
    <property type="entry name" value="Glutamyl-tRNA reductase, N-terminal domain"/>
    <property type="match status" value="1"/>
</dbReference>
<sequence>MNEIVGHYVDYEMTSPLQMARHSAQIKPMGVDLARRGLLLLTTCLRVEVYGEKFDVESTDIEVFRGFPHKVVEGSNAVAQRLAEISSGAKSQILGEPYIQEQLSKAVGLLDPDLRICRISRLAIDVSCGSRERQRFTAPFNYDRIVCDMIAEQLGGSVVPDRLYVIGAGMLGRELVSTGPGKMFRSTVVVTRNPKNLRKRLGSRLKIGVDMMRPGEIGCIPEPHSAVVIATADVNPEYQAVLQDALLRLAPLIVIDLSSIPVLQAAAVARLNYVTMYDQQFLQRIAENNKYLMSKLPQLQSDIQTRLLAGGIP</sequence>
<dbReference type="RefSeq" id="WP_127431710.1">
    <property type="nucleotide sequence ID" value="NZ_BMFI01000025.1"/>
</dbReference>
<dbReference type="Pfam" id="PF05201">
    <property type="entry name" value="GlutR_N"/>
    <property type="match status" value="1"/>
</dbReference>
<comment type="caution">
    <text evidence="2">The sequence shown here is derived from an EMBL/GenBank/DDBJ whole genome shotgun (WGS) entry which is preliminary data.</text>
</comment>
<evidence type="ECO:0000313" key="2">
    <source>
        <dbReference type="EMBL" id="RUL96380.1"/>
    </source>
</evidence>
<dbReference type="EMBL" id="RIBW01000023">
    <property type="protein sequence ID" value="RUL96380.1"/>
    <property type="molecule type" value="Genomic_DNA"/>
</dbReference>
<name>A0A3S0RYF7_9HYPH</name>
<dbReference type="SUPFAM" id="SSF69742">
    <property type="entry name" value="Glutamyl tRNA-reductase catalytic, N-terminal domain"/>
    <property type="match status" value="1"/>
</dbReference>
<dbReference type="GO" id="GO:0050661">
    <property type="term" value="F:NADP binding"/>
    <property type="evidence" value="ECO:0007669"/>
    <property type="project" value="InterPro"/>
</dbReference>
<dbReference type="Proteomes" id="UP000273611">
    <property type="component" value="Unassembled WGS sequence"/>
</dbReference>
<protein>
    <recommendedName>
        <fullName evidence="1">Glutamyl-tRNA reductase N-terminal domain-containing protein</fullName>
    </recommendedName>
</protein>
<proteinExistence type="predicted"/>
<dbReference type="GO" id="GO:0033014">
    <property type="term" value="P:tetrapyrrole biosynthetic process"/>
    <property type="evidence" value="ECO:0007669"/>
    <property type="project" value="InterPro"/>
</dbReference>
<dbReference type="InterPro" id="IPR036343">
    <property type="entry name" value="GluRdtase_N_sf"/>
</dbReference>
<dbReference type="GO" id="GO:0008883">
    <property type="term" value="F:glutamyl-tRNA reductase activity"/>
    <property type="evidence" value="ECO:0007669"/>
    <property type="project" value="InterPro"/>
</dbReference>
<evidence type="ECO:0000259" key="1">
    <source>
        <dbReference type="Pfam" id="PF05201"/>
    </source>
</evidence>